<dbReference type="EMBL" id="JBAMMX010000001">
    <property type="protein sequence ID" value="KAK6947923.1"/>
    <property type="molecule type" value="Genomic_DNA"/>
</dbReference>
<dbReference type="InterPro" id="IPR001708">
    <property type="entry name" value="YidC/ALB3/OXA1/COX18"/>
</dbReference>
<evidence type="ECO:0000256" key="3">
    <source>
        <dbReference type="ARBA" id="ARBA00022692"/>
    </source>
</evidence>
<name>A0AAN8WJY2_9MAGN</name>
<dbReference type="CDD" id="cd20069">
    <property type="entry name" value="5TM_Oxa1-like"/>
    <property type="match status" value="1"/>
</dbReference>
<comment type="similarity">
    <text evidence="6">Belongs to the OXA1/ALB3/YidC family.</text>
</comment>
<dbReference type="GO" id="GO:0005743">
    <property type="term" value="C:mitochondrial inner membrane"/>
    <property type="evidence" value="ECO:0007669"/>
    <property type="project" value="TreeGrafter"/>
</dbReference>
<evidence type="ECO:0000256" key="7">
    <source>
        <dbReference type="SAM" id="MobiDB-lite"/>
    </source>
</evidence>
<dbReference type="PANTHER" id="PTHR12428:SF34">
    <property type="entry name" value="MITOCHONDRIAL INNER MEMBRANE PROTEIN OXA1-LIKE"/>
    <property type="match status" value="1"/>
</dbReference>
<evidence type="ECO:0000313" key="10">
    <source>
        <dbReference type="EMBL" id="KAK6947923.1"/>
    </source>
</evidence>
<evidence type="ECO:0000313" key="11">
    <source>
        <dbReference type="Proteomes" id="UP001370490"/>
    </source>
</evidence>
<comment type="subcellular location">
    <subcellularLocation>
        <location evidence="1 6">Membrane</location>
        <topology evidence="1 6">Multi-pass membrane protein</topology>
    </subcellularLocation>
</comment>
<dbReference type="AlphaFoldDB" id="A0AAN8WJY2"/>
<evidence type="ECO:0000256" key="8">
    <source>
        <dbReference type="SAM" id="Phobius"/>
    </source>
</evidence>
<dbReference type="PANTHER" id="PTHR12428">
    <property type="entry name" value="OXA1"/>
    <property type="match status" value="1"/>
</dbReference>
<evidence type="ECO:0000256" key="1">
    <source>
        <dbReference type="ARBA" id="ARBA00004141"/>
    </source>
</evidence>
<dbReference type="GO" id="GO:0032979">
    <property type="term" value="P:protein insertion into mitochondrial inner membrane from matrix"/>
    <property type="evidence" value="ECO:0007669"/>
    <property type="project" value="TreeGrafter"/>
</dbReference>
<protein>
    <submittedName>
        <fullName evidence="10">Membrane insertase YidC/ALB3/OXA1/COX18</fullName>
    </submittedName>
</protein>
<keyword evidence="4 8" id="KW-1133">Transmembrane helix</keyword>
<dbReference type="Proteomes" id="UP001370490">
    <property type="component" value="Unassembled WGS sequence"/>
</dbReference>
<evidence type="ECO:0000256" key="2">
    <source>
        <dbReference type="ARBA" id="ARBA00010583"/>
    </source>
</evidence>
<reference evidence="10 11" key="1">
    <citation type="submission" date="2023-12" db="EMBL/GenBank/DDBJ databases">
        <title>A high-quality genome assembly for Dillenia turbinata (Dilleniales).</title>
        <authorList>
            <person name="Chanderbali A."/>
        </authorList>
    </citation>
    <scope>NUCLEOTIDE SEQUENCE [LARGE SCALE GENOMIC DNA]</scope>
    <source>
        <strain evidence="10">LSX21</strain>
        <tissue evidence="10">Leaf</tissue>
    </source>
</reference>
<dbReference type="Pfam" id="PF02096">
    <property type="entry name" value="60KD_IMP"/>
    <property type="match status" value="1"/>
</dbReference>
<accession>A0AAN8WJY2</accession>
<feature type="transmembrane region" description="Helical" evidence="8">
    <location>
        <begin position="160"/>
        <end position="180"/>
    </location>
</feature>
<evidence type="ECO:0000256" key="6">
    <source>
        <dbReference type="RuleBase" id="RU003945"/>
    </source>
</evidence>
<dbReference type="NCBIfam" id="TIGR03592">
    <property type="entry name" value="yidC_oxa1_cterm"/>
    <property type="match status" value="1"/>
</dbReference>
<dbReference type="InterPro" id="IPR028055">
    <property type="entry name" value="YidC/Oxa/ALB_C"/>
</dbReference>
<organism evidence="10 11">
    <name type="scientific">Dillenia turbinata</name>
    <dbReference type="NCBI Taxonomy" id="194707"/>
    <lineage>
        <taxon>Eukaryota</taxon>
        <taxon>Viridiplantae</taxon>
        <taxon>Streptophyta</taxon>
        <taxon>Embryophyta</taxon>
        <taxon>Tracheophyta</taxon>
        <taxon>Spermatophyta</taxon>
        <taxon>Magnoliopsida</taxon>
        <taxon>eudicotyledons</taxon>
        <taxon>Gunneridae</taxon>
        <taxon>Pentapetalae</taxon>
        <taxon>Dilleniales</taxon>
        <taxon>Dilleniaceae</taxon>
        <taxon>Dillenia</taxon>
    </lineage>
</organism>
<feature type="transmembrane region" description="Helical" evidence="8">
    <location>
        <begin position="316"/>
        <end position="338"/>
    </location>
</feature>
<feature type="domain" description="Membrane insertase YidC/Oxa/ALB C-terminal" evidence="9">
    <location>
        <begin position="160"/>
        <end position="350"/>
    </location>
</feature>
<feature type="transmembrane region" description="Helical" evidence="8">
    <location>
        <begin position="277"/>
        <end position="295"/>
    </location>
</feature>
<comment type="similarity">
    <text evidence="2">Belongs to the OXA1/ALB3/YidC (TC 2.A.9.2) family.</text>
</comment>
<comment type="caution">
    <text evidence="10">The sequence shown here is derived from an EMBL/GenBank/DDBJ whole genome shotgun (WGS) entry which is preliminary data.</text>
</comment>
<evidence type="ECO:0000256" key="4">
    <source>
        <dbReference type="ARBA" id="ARBA00022989"/>
    </source>
</evidence>
<gene>
    <name evidence="10" type="ORF">RJ641_001396</name>
</gene>
<dbReference type="GO" id="GO:0032977">
    <property type="term" value="F:membrane insertase activity"/>
    <property type="evidence" value="ECO:0007669"/>
    <property type="project" value="InterPro"/>
</dbReference>
<feature type="region of interest" description="Disordered" evidence="7">
    <location>
        <begin position="390"/>
        <end position="414"/>
    </location>
</feature>
<proteinExistence type="inferred from homology"/>
<keyword evidence="3 6" id="KW-0812">Transmembrane</keyword>
<keyword evidence="11" id="KW-1185">Reference proteome</keyword>
<evidence type="ECO:0000256" key="5">
    <source>
        <dbReference type="ARBA" id="ARBA00023136"/>
    </source>
</evidence>
<evidence type="ECO:0000259" key="9">
    <source>
        <dbReference type="Pfam" id="PF02096"/>
    </source>
</evidence>
<keyword evidence="5 8" id="KW-0472">Membrane</keyword>
<sequence>MACRRSITTRASLLARRFNHCVSYVNHNSNDDKRGEIPSQKPIDMLLQSRSFGSSTINSSLGFRSSLFSFPGNSGSYLVRHMSSTIGEGSEKIEQLSDFAKVLGDTTVDTVVSQGLVPDAIASQASNVSEVAAAAADSWLPVAALQYFIDAVHVYLGLNWWAAIALTTVIIRTATIPILIDTLRATSKMTIIRPRMEEIAQKMKNAGGPEEVHQAQSEIAALYKEHGVSPLSPLKGLLIQGPLFVSFFWAISKMVEKVPSLQHGGIYWFTDLTTPDSLYVFPVLTALTFLITVECNMQEGMEGNPVAGYMKTFSRILALLTVPFTMGFPKAIFCYWITSNLYSLGYGLAIKQPAVKKYFNIPIIKVAPPSTSSQPPRTFSDMLKELYARRQSPSSLPAESSKVADRRISSSSVLSQRLKTLEKQVKQRKRNKRSKEAE</sequence>